<dbReference type="PANTHER" id="PTHR10869">
    <property type="entry name" value="PROLYL 4-HYDROXYLASE ALPHA SUBUNIT"/>
    <property type="match status" value="1"/>
</dbReference>
<evidence type="ECO:0000256" key="4">
    <source>
        <dbReference type="ARBA" id="ARBA00022964"/>
    </source>
</evidence>
<keyword evidence="6" id="KW-0408">Iron</keyword>
<keyword evidence="2" id="KW-0479">Metal-binding</keyword>
<sequence>MTQQSDPRQDSTTSTQRSSAAAQQKVTPELRRWIIEQTQAGCTQASLLQSMRSSGWNEQVAAEALESTLHQLLVEPAAPQSPPASMPGPRLDESPTRVDCGDRTADVLLSMEQPRIVVFGNLLAPEECEALIAAAASRMARSLTVAPETGGEEFNDARTSDGMFFHRGESPLLQRIEARIARLLNWPVENGEGLQVLHYRPGAEYKPHYDYFNPEDPGTPKILQRGGQRVGTLVLYLATTEKGGGTVFPDVHVAVAPQRGNAVFFSYDRPHPDTRTLHGGAPVIAGDKWIATKWLREREFR</sequence>
<feature type="compositionally biased region" description="Basic and acidic residues" evidence="7">
    <location>
        <begin position="90"/>
        <end position="99"/>
    </location>
</feature>
<dbReference type="Proteomes" id="UP001208935">
    <property type="component" value="Unassembled WGS sequence"/>
</dbReference>
<dbReference type="InterPro" id="IPR005123">
    <property type="entry name" value="Oxoglu/Fe-dep_dioxygenase_dom"/>
</dbReference>
<protein>
    <submittedName>
        <fullName evidence="9">2-oxoglutarate-dependent dioxygenase</fullName>
    </submittedName>
</protein>
<feature type="domain" description="Fe2OG dioxygenase" evidence="8">
    <location>
        <begin position="190"/>
        <end position="297"/>
    </location>
</feature>
<feature type="region of interest" description="Disordered" evidence="7">
    <location>
        <begin position="1"/>
        <end position="26"/>
    </location>
</feature>
<dbReference type="Gene3D" id="2.60.120.620">
    <property type="entry name" value="q2cbj1_9rhob like domain"/>
    <property type="match status" value="1"/>
</dbReference>
<keyword evidence="5" id="KW-0560">Oxidoreductase</keyword>
<comment type="caution">
    <text evidence="9">The sequence shown here is derived from an EMBL/GenBank/DDBJ whole genome shotgun (WGS) entry which is preliminary data.</text>
</comment>
<evidence type="ECO:0000313" key="10">
    <source>
        <dbReference type="Proteomes" id="UP001208935"/>
    </source>
</evidence>
<dbReference type="GO" id="GO:0051213">
    <property type="term" value="F:dioxygenase activity"/>
    <property type="evidence" value="ECO:0007669"/>
    <property type="project" value="UniProtKB-KW"/>
</dbReference>
<feature type="compositionally biased region" description="Low complexity" evidence="7">
    <location>
        <begin position="11"/>
        <end position="24"/>
    </location>
</feature>
<keyword evidence="3" id="KW-0847">Vitamin C</keyword>
<proteinExistence type="predicted"/>
<reference evidence="10" key="1">
    <citation type="submission" date="2023-07" db="EMBL/GenBank/DDBJ databases">
        <title>Verminephrobacter genomes.</title>
        <authorList>
            <person name="Lund M.B."/>
        </authorList>
    </citation>
    <scope>NUCLEOTIDE SEQUENCE [LARGE SCALE GENOMIC DNA]</scope>
    <source>
        <strain evidence="10">AtM5-05</strain>
    </source>
</reference>
<dbReference type="PROSITE" id="PS51471">
    <property type="entry name" value="FE2OG_OXY"/>
    <property type="match status" value="1"/>
</dbReference>
<dbReference type="InterPro" id="IPR045054">
    <property type="entry name" value="P4HA-like"/>
</dbReference>
<dbReference type="InterPro" id="IPR044862">
    <property type="entry name" value="Pro_4_hyd_alph_FE2OG_OXY"/>
</dbReference>
<dbReference type="RefSeq" id="WP_265259292.1">
    <property type="nucleotide sequence ID" value="NZ_QZCV01000003.1"/>
</dbReference>
<evidence type="ECO:0000256" key="6">
    <source>
        <dbReference type="ARBA" id="ARBA00023004"/>
    </source>
</evidence>
<comment type="cofactor">
    <cofactor evidence="1">
        <name>L-ascorbate</name>
        <dbReference type="ChEBI" id="CHEBI:38290"/>
    </cofactor>
</comment>
<evidence type="ECO:0000256" key="7">
    <source>
        <dbReference type="SAM" id="MobiDB-lite"/>
    </source>
</evidence>
<keyword evidence="4 9" id="KW-0223">Dioxygenase</keyword>
<evidence type="ECO:0000256" key="3">
    <source>
        <dbReference type="ARBA" id="ARBA00022896"/>
    </source>
</evidence>
<feature type="region of interest" description="Disordered" evidence="7">
    <location>
        <begin position="77"/>
        <end position="99"/>
    </location>
</feature>
<dbReference type="InterPro" id="IPR006620">
    <property type="entry name" value="Pro_4_hyd_alph"/>
</dbReference>
<gene>
    <name evidence="9" type="ORF">D5039_15520</name>
</gene>
<dbReference type="PANTHER" id="PTHR10869:SF246">
    <property type="entry name" value="TRANSMEMBRANE PROLYL 4-HYDROXYLASE"/>
    <property type="match status" value="1"/>
</dbReference>
<keyword evidence="10" id="KW-1185">Reference proteome</keyword>
<name>A0ABT3KW65_9BURK</name>
<evidence type="ECO:0000313" key="9">
    <source>
        <dbReference type="EMBL" id="MCW5322510.1"/>
    </source>
</evidence>
<evidence type="ECO:0000256" key="5">
    <source>
        <dbReference type="ARBA" id="ARBA00023002"/>
    </source>
</evidence>
<organism evidence="9 10">
    <name type="scientific">Verminephrobacter aporrectodeae subsp. tuberculatae</name>
    <dbReference type="NCBI Taxonomy" id="1110392"/>
    <lineage>
        <taxon>Bacteria</taxon>
        <taxon>Pseudomonadati</taxon>
        <taxon>Pseudomonadota</taxon>
        <taxon>Betaproteobacteria</taxon>
        <taxon>Burkholderiales</taxon>
        <taxon>Comamonadaceae</taxon>
        <taxon>Verminephrobacter</taxon>
    </lineage>
</organism>
<accession>A0ABT3KW65</accession>
<dbReference type="EMBL" id="QZCW01000003">
    <property type="protein sequence ID" value="MCW5322510.1"/>
    <property type="molecule type" value="Genomic_DNA"/>
</dbReference>
<dbReference type="Pfam" id="PF13640">
    <property type="entry name" value="2OG-FeII_Oxy_3"/>
    <property type="match status" value="1"/>
</dbReference>
<dbReference type="SMART" id="SM00702">
    <property type="entry name" value="P4Hc"/>
    <property type="match status" value="1"/>
</dbReference>
<evidence type="ECO:0000256" key="2">
    <source>
        <dbReference type="ARBA" id="ARBA00022723"/>
    </source>
</evidence>
<evidence type="ECO:0000256" key="1">
    <source>
        <dbReference type="ARBA" id="ARBA00001961"/>
    </source>
</evidence>
<evidence type="ECO:0000259" key="8">
    <source>
        <dbReference type="PROSITE" id="PS51471"/>
    </source>
</evidence>
<dbReference type="GeneID" id="77323423"/>